<proteinExistence type="predicted"/>
<protein>
    <submittedName>
        <fullName evidence="2">Uncharacterized protein</fullName>
    </submittedName>
</protein>
<evidence type="ECO:0000313" key="2">
    <source>
        <dbReference type="EMBL" id="KAF9668980.1"/>
    </source>
</evidence>
<feature type="transmembrane region" description="Helical" evidence="1">
    <location>
        <begin position="47"/>
        <end position="67"/>
    </location>
</feature>
<keyword evidence="1" id="KW-0812">Transmembrane</keyword>
<name>A0A835JKX6_9ROSI</name>
<gene>
    <name evidence="2" type="ORF">SADUNF_Sadunf14G0059900</name>
</gene>
<dbReference type="AlphaFoldDB" id="A0A835JKX6"/>
<keyword evidence="1" id="KW-0472">Membrane</keyword>
<keyword evidence="3" id="KW-1185">Reference proteome</keyword>
<sequence length="194" mass="21366">MPRKNLNVLFRHLSSLFDPSNLALGSALETVCGQAFGSGQAQSKVGVLAWMGFAALIMHIGVLYLFVNVFKCGLTGASIALGQVLPWEVVDGKPWQLGTTTESEWADDCLDSSSYIDPRLHRLQNQLERGGGWGENYGRGNQMKSPTLCLDGKRMRAKGENGDFHSSHFTSFQIRRFMFCFLDSLSASSLGRIL</sequence>
<evidence type="ECO:0000313" key="3">
    <source>
        <dbReference type="Proteomes" id="UP000657918"/>
    </source>
</evidence>
<organism evidence="2 3">
    <name type="scientific">Salix dunnii</name>
    <dbReference type="NCBI Taxonomy" id="1413687"/>
    <lineage>
        <taxon>Eukaryota</taxon>
        <taxon>Viridiplantae</taxon>
        <taxon>Streptophyta</taxon>
        <taxon>Embryophyta</taxon>
        <taxon>Tracheophyta</taxon>
        <taxon>Spermatophyta</taxon>
        <taxon>Magnoliopsida</taxon>
        <taxon>eudicotyledons</taxon>
        <taxon>Gunneridae</taxon>
        <taxon>Pentapetalae</taxon>
        <taxon>rosids</taxon>
        <taxon>fabids</taxon>
        <taxon>Malpighiales</taxon>
        <taxon>Salicaceae</taxon>
        <taxon>Saliceae</taxon>
        <taxon>Salix</taxon>
    </lineage>
</organism>
<dbReference type="OrthoDB" id="2126698at2759"/>
<reference evidence="2 3" key="1">
    <citation type="submission" date="2020-10" db="EMBL/GenBank/DDBJ databases">
        <title>Plant Genome Project.</title>
        <authorList>
            <person name="Zhang R.-G."/>
        </authorList>
    </citation>
    <scope>NUCLEOTIDE SEQUENCE [LARGE SCALE GENOMIC DNA]</scope>
    <source>
        <strain evidence="2">FAFU-HL-1</strain>
        <tissue evidence="2">Leaf</tissue>
    </source>
</reference>
<dbReference type="EMBL" id="JADGMS010000014">
    <property type="protein sequence ID" value="KAF9668980.1"/>
    <property type="molecule type" value="Genomic_DNA"/>
</dbReference>
<keyword evidence="1" id="KW-1133">Transmembrane helix</keyword>
<comment type="caution">
    <text evidence="2">The sequence shown here is derived from an EMBL/GenBank/DDBJ whole genome shotgun (WGS) entry which is preliminary data.</text>
</comment>
<dbReference type="Proteomes" id="UP000657918">
    <property type="component" value="Unassembled WGS sequence"/>
</dbReference>
<evidence type="ECO:0000256" key="1">
    <source>
        <dbReference type="SAM" id="Phobius"/>
    </source>
</evidence>
<accession>A0A835JKX6</accession>